<dbReference type="EMBL" id="JAMQGM010000001">
    <property type="protein sequence ID" value="MCM2575951.1"/>
    <property type="molecule type" value="Genomic_DNA"/>
</dbReference>
<sequence>MPWKGRTENWLRAAEHLADDTGSAADETSLTLLEQALGFGGLSPQTRGRLALVLARGAMLGPRPEGTAGVLRRLVDDPALPVGVRGEVRLELGLLLHNRQRRFHEGRVQLRQAAGELAARPALAAQAMAALANPLYVRIRKNPGARTTDLP</sequence>
<accession>A0ABT0X063</accession>
<dbReference type="Proteomes" id="UP001167160">
    <property type="component" value="Unassembled WGS sequence"/>
</dbReference>
<comment type="caution">
    <text evidence="1">The sequence shown here is derived from an EMBL/GenBank/DDBJ whole genome shotgun (WGS) entry which is preliminary data.</text>
</comment>
<evidence type="ECO:0000313" key="2">
    <source>
        <dbReference type="Proteomes" id="UP001167160"/>
    </source>
</evidence>
<reference evidence="1" key="1">
    <citation type="journal article" date="2023" name="Int. J. Syst. Evol. Microbiol.">
        <title>Streptomyces meridianus sp. nov. isolated from brackish water of the Tagus estuary in Alcochete, Portugal.</title>
        <authorList>
            <person name="Santos J.D.N."/>
            <person name="Klimek D."/>
            <person name="Calusinska M."/>
            <person name="Lobo Da Cunha A."/>
            <person name="Catita J."/>
            <person name="Goncalves H."/>
            <person name="Gonzalez I."/>
            <person name="Reyes F."/>
            <person name="Lage O.M."/>
        </authorList>
    </citation>
    <scope>NUCLEOTIDE SEQUENCE</scope>
    <source>
        <strain evidence="1">MTZ3.1</strain>
    </source>
</reference>
<protein>
    <submittedName>
        <fullName evidence="1">Uncharacterized protein</fullName>
    </submittedName>
</protein>
<evidence type="ECO:0000313" key="1">
    <source>
        <dbReference type="EMBL" id="MCM2575951.1"/>
    </source>
</evidence>
<dbReference type="RefSeq" id="WP_251407880.1">
    <property type="nucleotide sequence ID" value="NZ_JAMQGM010000001.1"/>
</dbReference>
<name>A0ABT0X063_9ACTN</name>
<proteinExistence type="predicted"/>
<gene>
    <name evidence="1" type="ORF">M1E25_01035</name>
</gene>
<keyword evidence="2" id="KW-1185">Reference proteome</keyword>
<organism evidence="1 2">
    <name type="scientific">Streptomyces meridianus</name>
    <dbReference type="NCBI Taxonomy" id="2938945"/>
    <lineage>
        <taxon>Bacteria</taxon>
        <taxon>Bacillati</taxon>
        <taxon>Actinomycetota</taxon>
        <taxon>Actinomycetes</taxon>
        <taxon>Kitasatosporales</taxon>
        <taxon>Streptomycetaceae</taxon>
        <taxon>Streptomyces</taxon>
    </lineage>
</organism>